<keyword evidence="3" id="KW-1185">Reference proteome</keyword>
<accession>A0A2M9AAT1</accession>
<gene>
    <name evidence="2" type="ORF">BGX16_2861</name>
</gene>
<sequence>MMLVSKHFFRLFPFALLSALIGCGSDSSTSAGEESSSSESSSSVEPSSSYSNRLDVAYADSLTNDTLKITQGDSLRTSYKLFLGEYSKGTLIRIIGKKSGGHADSLFVREEQGTILIPESYTLDENGDTTYSTQNLYTVLGTDEYTVTNFVTTAESGFYYVDIPQVSLDKDSTYTIRIAAEMYPGYFSYTGDSSTVDLSLGDTIHGVFLLGESAKKAIIHFTAETGKSINVNVTGKSLVSIDLQKEDATIATGTSSIDEQILPKASCDYSVQITPQSFPNYQTGPYAYFTIITTSRNLEQGEYFANPDSIQKVGDTLTIVRERNDAAKYYLYQEQYVWLADLAQGDSILIYHDIEGYYTGASYPATYTVLNAEGDSVANITATSPEFIAPEKGAYYLHYVRLNSPPKTESQELTLKAVIQRLNYVTKFSFYDEEKEKELQSKSASIGDTLYFESLTLRAEPSDVSNYALWYTPCADLNFIQSSYTEGSCESYGTEQLLSATNIAITSDASHAGEIIRLIAQSKADPRARDTLIVYINE</sequence>
<dbReference type="RefSeq" id="WP_157798081.1">
    <property type="nucleotide sequence ID" value="NZ_PGEX01000001.1"/>
</dbReference>
<reference evidence="2 3" key="1">
    <citation type="submission" date="2017-11" db="EMBL/GenBank/DDBJ databases">
        <title>Animal gut microbial communities from fecal samples from Wisconsin, USA.</title>
        <authorList>
            <person name="Neumann A."/>
        </authorList>
    </citation>
    <scope>NUCLEOTIDE SEQUENCE [LARGE SCALE GENOMIC DNA]</scope>
    <source>
        <strain evidence="2 3">UWS3</strain>
    </source>
</reference>
<dbReference type="OrthoDB" id="9761680at2"/>
<dbReference type="EMBL" id="PGEX01000001">
    <property type="protein sequence ID" value="PJJ42814.1"/>
    <property type="molecule type" value="Genomic_DNA"/>
</dbReference>
<evidence type="ECO:0000256" key="1">
    <source>
        <dbReference type="SAM" id="MobiDB-lite"/>
    </source>
</evidence>
<organism evidence="2 3">
    <name type="scientific">Hallerella succinigenes</name>
    <dbReference type="NCBI Taxonomy" id="1896222"/>
    <lineage>
        <taxon>Bacteria</taxon>
        <taxon>Pseudomonadati</taxon>
        <taxon>Fibrobacterota</taxon>
        <taxon>Fibrobacteria</taxon>
        <taxon>Fibrobacterales</taxon>
        <taxon>Fibrobacteraceae</taxon>
        <taxon>Hallerella</taxon>
    </lineage>
</organism>
<dbReference type="Proteomes" id="UP000231134">
    <property type="component" value="Unassembled WGS sequence"/>
</dbReference>
<comment type="caution">
    <text evidence="2">The sequence shown here is derived from an EMBL/GenBank/DDBJ whole genome shotgun (WGS) entry which is preliminary data.</text>
</comment>
<proteinExistence type="predicted"/>
<dbReference type="PROSITE" id="PS51257">
    <property type="entry name" value="PROKAR_LIPOPROTEIN"/>
    <property type="match status" value="1"/>
</dbReference>
<evidence type="ECO:0000313" key="3">
    <source>
        <dbReference type="Proteomes" id="UP000231134"/>
    </source>
</evidence>
<dbReference type="AlphaFoldDB" id="A0A2M9AAT1"/>
<name>A0A2M9AAT1_9BACT</name>
<evidence type="ECO:0000313" key="2">
    <source>
        <dbReference type="EMBL" id="PJJ42814.1"/>
    </source>
</evidence>
<feature type="region of interest" description="Disordered" evidence="1">
    <location>
        <begin position="28"/>
        <end position="49"/>
    </location>
</feature>
<protein>
    <submittedName>
        <fullName evidence="2">Uncharacterized protein</fullName>
    </submittedName>
</protein>